<dbReference type="EMBL" id="JALLAZ020001678">
    <property type="protein sequence ID" value="KAL3768432.1"/>
    <property type="molecule type" value="Genomic_DNA"/>
</dbReference>
<dbReference type="InterPro" id="IPR013823">
    <property type="entry name" value="Ribosomal_bL12_C"/>
</dbReference>
<dbReference type="CDD" id="cd00387">
    <property type="entry name" value="Ribosomal_L7_L12"/>
    <property type="match status" value="1"/>
</dbReference>
<dbReference type="AlphaFoldDB" id="A0ABD3MXK2"/>
<feature type="domain" description="Large ribosomal subunit protein bL12 C-terminal" evidence="5">
    <location>
        <begin position="203"/>
        <end position="269"/>
    </location>
</feature>
<dbReference type="Gene3D" id="3.30.1390.10">
    <property type="match status" value="1"/>
</dbReference>
<dbReference type="Pfam" id="PF00542">
    <property type="entry name" value="Ribosomal_L12"/>
    <property type="match status" value="1"/>
</dbReference>
<evidence type="ECO:0000313" key="7">
    <source>
        <dbReference type="Proteomes" id="UP001530315"/>
    </source>
</evidence>
<gene>
    <name evidence="6" type="ORF">ACHAW5_005845</name>
</gene>
<dbReference type="FunFam" id="3.30.1390.10:FF:000001">
    <property type="entry name" value="50S ribosomal protein L7/L12"/>
    <property type="match status" value="1"/>
</dbReference>
<feature type="compositionally biased region" description="Low complexity" evidence="4">
    <location>
        <begin position="39"/>
        <end position="70"/>
    </location>
</feature>
<proteinExistence type="inferred from homology"/>
<name>A0ABD3MXK2_9STRA</name>
<reference evidence="6 7" key="1">
    <citation type="submission" date="2024-10" db="EMBL/GenBank/DDBJ databases">
        <title>Updated reference genomes for cyclostephanoid diatoms.</title>
        <authorList>
            <person name="Roberts W.R."/>
            <person name="Alverson A.J."/>
        </authorList>
    </citation>
    <scope>NUCLEOTIDE SEQUENCE [LARGE SCALE GENOMIC DNA]</scope>
    <source>
        <strain evidence="6 7">AJA276-08</strain>
    </source>
</reference>
<evidence type="ECO:0000256" key="4">
    <source>
        <dbReference type="SAM" id="MobiDB-lite"/>
    </source>
</evidence>
<dbReference type="PANTHER" id="PTHR45987:SF4">
    <property type="entry name" value="LARGE RIBOSOMAL SUBUNIT PROTEIN BL12M"/>
    <property type="match status" value="1"/>
</dbReference>
<dbReference type="InterPro" id="IPR000206">
    <property type="entry name" value="Ribosomal_bL12"/>
</dbReference>
<evidence type="ECO:0000256" key="2">
    <source>
        <dbReference type="ARBA" id="ARBA00022980"/>
    </source>
</evidence>
<dbReference type="GO" id="GO:1990904">
    <property type="term" value="C:ribonucleoprotein complex"/>
    <property type="evidence" value="ECO:0007669"/>
    <property type="project" value="UniProtKB-KW"/>
</dbReference>
<organism evidence="6 7">
    <name type="scientific">Stephanodiscus triporus</name>
    <dbReference type="NCBI Taxonomy" id="2934178"/>
    <lineage>
        <taxon>Eukaryota</taxon>
        <taxon>Sar</taxon>
        <taxon>Stramenopiles</taxon>
        <taxon>Ochrophyta</taxon>
        <taxon>Bacillariophyta</taxon>
        <taxon>Coscinodiscophyceae</taxon>
        <taxon>Thalassiosirophycidae</taxon>
        <taxon>Stephanodiscales</taxon>
        <taxon>Stephanodiscaceae</taxon>
        <taxon>Stephanodiscus</taxon>
    </lineage>
</organism>
<comment type="similarity">
    <text evidence="1">Belongs to the bacterial ribosomal protein bL12 family.</text>
</comment>
<dbReference type="PANTHER" id="PTHR45987">
    <property type="entry name" value="39S RIBOSOMAL PROTEIN L12"/>
    <property type="match status" value="1"/>
</dbReference>
<dbReference type="SUPFAM" id="SSF54736">
    <property type="entry name" value="ClpS-like"/>
    <property type="match status" value="1"/>
</dbReference>
<evidence type="ECO:0000256" key="1">
    <source>
        <dbReference type="ARBA" id="ARBA00007197"/>
    </source>
</evidence>
<accession>A0ABD3MXK2</accession>
<evidence type="ECO:0000256" key="3">
    <source>
        <dbReference type="ARBA" id="ARBA00023274"/>
    </source>
</evidence>
<sequence length="270" mass="28880">MAHRLESIAIGPCRRLLGRGGGARSHRASCGPPPRRDYASTTSAAASDRPRPTRTTPSPSPRVRPATAAPSSPPPMLLAGRYRREYHATAIARDDDDAPPPAPSSASASSSSAVSSSSRTGESIVPFASPKVEALFQKIIWLDMIEVHLLAELINEKMGITISDAERERMARGGGGGRGGGRRRTAEEDDESPVEAVVEKTSFDLKLIGFDAKNKIKVIKEVRAMTSLGLKEAKELVEGVPATLKKDIKREEAEELKVLLEGLGAQVDIV</sequence>
<keyword evidence="2" id="KW-0689">Ribosomal protein</keyword>
<feature type="region of interest" description="Disordered" evidence="4">
    <location>
        <begin position="93"/>
        <end position="122"/>
    </location>
</feature>
<dbReference type="InterPro" id="IPR014719">
    <property type="entry name" value="Ribosomal_bL12_C/ClpS-like"/>
</dbReference>
<dbReference type="HAMAP" id="MF_00368">
    <property type="entry name" value="Ribosomal_bL12"/>
    <property type="match status" value="1"/>
</dbReference>
<protein>
    <recommendedName>
        <fullName evidence="5">Large ribosomal subunit protein bL12 C-terminal domain-containing protein</fullName>
    </recommendedName>
</protein>
<dbReference type="Proteomes" id="UP001530315">
    <property type="component" value="Unassembled WGS sequence"/>
</dbReference>
<comment type="caution">
    <text evidence="6">The sequence shown here is derived from an EMBL/GenBank/DDBJ whole genome shotgun (WGS) entry which is preliminary data.</text>
</comment>
<feature type="compositionally biased region" description="Low complexity" evidence="4">
    <location>
        <begin position="104"/>
        <end position="118"/>
    </location>
</feature>
<feature type="region of interest" description="Disordered" evidence="4">
    <location>
        <begin position="170"/>
        <end position="192"/>
    </location>
</feature>
<keyword evidence="3" id="KW-0687">Ribonucleoprotein</keyword>
<evidence type="ECO:0000259" key="5">
    <source>
        <dbReference type="Pfam" id="PF00542"/>
    </source>
</evidence>
<keyword evidence="7" id="KW-1185">Reference proteome</keyword>
<feature type="region of interest" description="Disordered" evidence="4">
    <location>
        <begin position="15"/>
        <end position="78"/>
    </location>
</feature>
<dbReference type="GO" id="GO:0005840">
    <property type="term" value="C:ribosome"/>
    <property type="evidence" value="ECO:0007669"/>
    <property type="project" value="UniProtKB-KW"/>
</dbReference>
<evidence type="ECO:0000313" key="6">
    <source>
        <dbReference type="EMBL" id="KAL3768432.1"/>
    </source>
</evidence>